<feature type="non-terminal residue" evidence="1">
    <location>
        <position position="51"/>
    </location>
</feature>
<protein>
    <submittedName>
        <fullName evidence="1">Uncharacterized protein</fullName>
    </submittedName>
</protein>
<evidence type="ECO:0000313" key="2">
    <source>
        <dbReference type="Proteomes" id="UP000004810"/>
    </source>
</evidence>
<dbReference type="Proteomes" id="UP000004810">
    <property type="component" value="Unassembled WGS sequence"/>
</dbReference>
<name>J9BFW9_WUCBA</name>
<organism evidence="1 2">
    <name type="scientific">Wuchereria bancrofti</name>
    <dbReference type="NCBI Taxonomy" id="6293"/>
    <lineage>
        <taxon>Eukaryota</taxon>
        <taxon>Metazoa</taxon>
        <taxon>Ecdysozoa</taxon>
        <taxon>Nematoda</taxon>
        <taxon>Chromadorea</taxon>
        <taxon>Rhabditida</taxon>
        <taxon>Spirurina</taxon>
        <taxon>Spiruromorpha</taxon>
        <taxon>Filarioidea</taxon>
        <taxon>Onchocercidae</taxon>
        <taxon>Wuchereria</taxon>
    </lineage>
</organism>
<reference evidence="2" key="1">
    <citation type="submission" date="2012-08" db="EMBL/GenBank/DDBJ databases">
        <title>The Genome Sequence of Wuchereria bancrofti.</title>
        <authorList>
            <person name="Nutman T.B."/>
            <person name="Fink D.L."/>
            <person name="Russ C."/>
            <person name="Young S."/>
            <person name="Zeng Q."/>
            <person name="Koehrsen M."/>
            <person name="Alvarado L."/>
            <person name="Berlin A."/>
            <person name="Chapman S.B."/>
            <person name="Chen Z."/>
            <person name="Freedman E."/>
            <person name="Gellesch M."/>
            <person name="Goldberg J."/>
            <person name="Griggs A."/>
            <person name="Gujja S."/>
            <person name="Heilman E.R."/>
            <person name="Heiman D."/>
            <person name="Hepburn T."/>
            <person name="Howarth C."/>
            <person name="Jen D."/>
            <person name="Larson L."/>
            <person name="Lewis B."/>
            <person name="Mehta T."/>
            <person name="Park D."/>
            <person name="Pearson M."/>
            <person name="Roberts A."/>
            <person name="Saif S."/>
            <person name="Shea T."/>
            <person name="Shenoy N."/>
            <person name="Sisk P."/>
            <person name="Stolte C."/>
            <person name="Sykes S."/>
            <person name="Walk T."/>
            <person name="White J."/>
            <person name="Yandava C."/>
            <person name="Haas B."/>
            <person name="Henn M.R."/>
            <person name="Nusbaum C."/>
            <person name="Birren B."/>
        </authorList>
    </citation>
    <scope>NUCLEOTIDE SEQUENCE [LARGE SCALE GENOMIC DNA]</scope>
    <source>
        <strain evidence="2">NA</strain>
    </source>
</reference>
<comment type="caution">
    <text evidence="1">The sequence shown here is derived from an EMBL/GenBank/DDBJ whole genome shotgun (WGS) entry which is preliminary data.</text>
</comment>
<evidence type="ECO:0000313" key="1">
    <source>
        <dbReference type="EMBL" id="EJW86170.1"/>
    </source>
</evidence>
<dbReference type="AlphaFoldDB" id="J9BFW9"/>
<sequence length="51" mass="5575">MDVELARWVEFGLSSSRSTSYAGNGQMAMIGCSLTKQLSAMHEKDLSVTFC</sequence>
<dbReference type="PROSITE" id="PS51257">
    <property type="entry name" value="PROKAR_LIPOPROTEIN"/>
    <property type="match status" value="1"/>
</dbReference>
<proteinExistence type="predicted"/>
<accession>J9BFW9</accession>
<gene>
    <name evidence="1" type="ORF">WUBG_02922</name>
</gene>
<dbReference type="EMBL" id="ADBV01000842">
    <property type="protein sequence ID" value="EJW86170.1"/>
    <property type="molecule type" value="Genomic_DNA"/>
</dbReference>